<evidence type="ECO:0000256" key="6">
    <source>
        <dbReference type="ARBA" id="ARBA00023136"/>
    </source>
</evidence>
<dbReference type="EMBL" id="BSVA01000001">
    <property type="protein sequence ID" value="GMA91613.1"/>
    <property type="molecule type" value="Genomic_DNA"/>
</dbReference>
<reference evidence="11" key="1">
    <citation type="journal article" date="2019" name="Int. J. Syst. Evol. Microbiol.">
        <title>The Global Catalogue of Microorganisms (GCM) 10K type strain sequencing project: providing services to taxonomists for standard genome sequencing and annotation.</title>
        <authorList>
            <consortium name="The Broad Institute Genomics Platform"/>
            <consortium name="The Broad Institute Genome Sequencing Center for Infectious Disease"/>
            <person name="Wu L."/>
            <person name="Ma J."/>
        </authorList>
    </citation>
    <scope>NUCLEOTIDE SEQUENCE [LARGE SCALE GENOMIC DNA]</scope>
    <source>
        <strain evidence="11">NBRC 108755</strain>
    </source>
</reference>
<feature type="domain" description="ABC transmembrane type-2" evidence="9">
    <location>
        <begin position="248"/>
        <end position="478"/>
    </location>
</feature>
<evidence type="ECO:0000259" key="9">
    <source>
        <dbReference type="PROSITE" id="PS51012"/>
    </source>
</evidence>
<dbReference type="CDD" id="cd03230">
    <property type="entry name" value="ABC_DR_subfamily_A"/>
    <property type="match status" value="1"/>
</dbReference>
<dbReference type="Pfam" id="PF01061">
    <property type="entry name" value="ABC2_membrane"/>
    <property type="match status" value="1"/>
</dbReference>
<dbReference type="Gene3D" id="3.40.50.300">
    <property type="entry name" value="P-loop containing nucleotide triphosphate hydrolases"/>
    <property type="match status" value="1"/>
</dbReference>
<sequence length="480" mass="51203">MSDLVVRRGRSDILRGVDAHIPEGQVVGLLGPSGAGKTTLMRTIIGAQRTASGTVEVFGRPAGHAALRRELGYMAQSSAIYDDLTVEQNLDYFRRVLGAPKTDVARVVDEVGLGSVRRNLAAQLSGGQRSRVSLGIALLGTPRLLVLDEPTVGLDPVLREELWGLFARLAETGTTLLVSSHVMDEARRCDRLLLVRDGRIIADETPDGLLAVTGASDHDEAFLRLVERDIAAGSEGGMNPRLTLATAGRVLTQVRHDPRTIALLVVVPALLVGLIAWIFDDTPVFDQVGPAMLGMFPFIVMFLVTSITTLRERRSGTLERLLTLPLHKGDFIGGYAIAFGLLAALQAAAAVAWAVWGCGLEVEGSVWLLVLVAVVNGLLGTMLGLLASAFATTEFQVVQFMPVFVAPQVLLGGIFLARDQMPDALRAISDWLPLSYSIDALNLVKTGGDTGEVLVDILIVAAFALGALVLAALTLRRKTA</sequence>
<dbReference type="PANTHER" id="PTHR43038:SF3">
    <property type="entry name" value="ABC TRANSPORTER G FAMILY MEMBER 20 ISOFORM X1"/>
    <property type="match status" value="1"/>
</dbReference>
<dbReference type="SMART" id="SM00382">
    <property type="entry name" value="AAA"/>
    <property type="match status" value="1"/>
</dbReference>
<organism evidence="10 11">
    <name type="scientific">Homoserinibacter gongjuensis</name>
    <dbReference type="NCBI Taxonomy" id="1162968"/>
    <lineage>
        <taxon>Bacteria</taxon>
        <taxon>Bacillati</taxon>
        <taxon>Actinomycetota</taxon>
        <taxon>Actinomycetes</taxon>
        <taxon>Micrococcales</taxon>
        <taxon>Microbacteriaceae</taxon>
        <taxon>Homoserinibacter</taxon>
    </lineage>
</organism>
<evidence type="ECO:0000256" key="2">
    <source>
        <dbReference type="ARBA" id="ARBA00022692"/>
    </source>
</evidence>
<dbReference type="Proteomes" id="UP001157069">
    <property type="component" value="Unassembled WGS sequence"/>
</dbReference>
<dbReference type="InterPro" id="IPR013525">
    <property type="entry name" value="ABC2_TM"/>
</dbReference>
<feature type="transmembrane region" description="Helical" evidence="7">
    <location>
        <begin position="367"/>
        <end position="390"/>
    </location>
</feature>
<feature type="domain" description="ABC transporter" evidence="8">
    <location>
        <begin position="1"/>
        <end position="222"/>
    </location>
</feature>
<name>A0ABQ6JTV9_9MICO</name>
<dbReference type="Pfam" id="PF00005">
    <property type="entry name" value="ABC_tran"/>
    <property type="match status" value="1"/>
</dbReference>
<keyword evidence="3" id="KW-0547">Nucleotide-binding</keyword>
<evidence type="ECO:0000256" key="4">
    <source>
        <dbReference type="ARBA" id="ARBA00022840"/>
    </source>
</evidence>
<evidence type="ECO:0000313" key="10">
    <source>
        <dbReference type="EMBL" id="GMA91613.1"/>
    </source>
</evidence>
<keyword evidence="7" id="KW-0813">Transport</keyword>
<comment type="subcellular location">
    <subcellularLocation>
        <location evidence="7">Cell membrane</location>
        <topology evidence="7">Multi-pass membrane protein</topology>
    </subcellularLocation>
    <subcellularLocation>
        <location evidence="1">Membrane</location>
        <topology evidence="1">Multi-pass membrane protein</topology>
    </subcellularLocation>
</comment>
<comment type="caution">
    <text evidence="10">The sequence shown here is derived from an EMBL/GenBank/DDBJ whole genome shotgun (WGS) entry which is preliminary data.</text>
</comment>
<dbReference type="PROSITE" id="PS00211">
    <property type="entry name" value="ABC_TRANSPORTER_1"/>
    <property type="match status" value="1"/>
</dbReference>
<protein>
    <recommendedName>
        <fullName evidence="7">Transport permease protein</fullName>
    </recommendedName>
</protein>
<feature type="transmembrane region" description="Helical" evidence="7">
    <location>
        <begin position="261"/>
        <end position="279"/>
    </location>
</feature>
<evidence type="ECO:0000256" key="1">
    <source>
        <dbReference type="ARBA" id="ARBA00004141"/>
    </source>
</evidence>
<keyword evidence="11" id="KW-1185">Reference proteome</keyword>
<evidence type="ECO:0000256" key="5">
    <source>
        <dbReference type="ARBA" id="ARBA00022989"/>
    </source>
</evidence>
<keyword evidence="5 7" id="KW-1133">Transmembrane helix</keyword>
<proteinExistence type="inferred from homology"/>
<accession>A0ABQ6JTV9</accession>
<dbReference type="InterPro" id="IPR027417">
    <property type="entry name" value="P-loop_NTPase"/>
</dbReference>
<feature type="transmembrane region" description="Helical" evidence="7">
    <location>
        <begin position="453"/>
        <end position="475"/>
    </location>
</feature>
<feature type="transmembrane region" description="Helical" evidence="7">
    <location>
        <begin position="291"/>
        <end position="310"/>
    </location>
</feature>
<dbReference type="InterPro" id="IPR003593">
    <property type="entry name" value="AAA+_ATPase"/>
</dbReference>
<dbReference type="InterPro" id="IPR003439">
    <property type="entry name" value="ABC_transporter-like_ATP-bd"/>
</dbReference>
<dbReference type="InterPro" id="IPR047817">
    <property type="entry name" value="ABC2_TM_bact-type"/>
</dbReference>
<evidence type="ECO:0000313" key="11">
    <source>
        <dbReference type="Proteomes" id="UP001157069"/>
    </source>
</evidence>
<feature type="transmembrane region" description="Helical" evidence="7">
    <location>
        <begin position="331"/>
        <end position="355"/>
    </location>
</feature>
<evidence type="ECO:0000259" key="8">
    <source>
        <dbReference type="PROSITE" id="PS50893"/>
    </source>
</evidence>
<dbReference type="PROSITE" id="PS51012">
    <property type="entry name" value="ABC_TM2"/>
    <property type="match status" value="1"/>
</dbReference>
<evidence type="ECO:0000256" key="3">
    <source>
        <dbReference type="ARBA" id="ARBA00022741"/>
    </source>
</evidence>
<dbReference type="SUPFAM" id="SSF52540">
    <property type="entry name" value="P-loop containing nucleoside triphosphate hydrolases"/>
    <property type="match status" value="1"/>
</dbReference>
<keyword evidence="7" id="KW-1003">Cell membrane</keyword>
<gene>
    <name evidence="10" type="ORF">GCM10025869_21420</name>
</gene>
<comment type="similarity">
    <text evidence="7">Belongs to the ABC-2 integral membrane protein family.</text>
</comment>
<dbReference type="InterPro" id="IPR017871">
    <property type="entry name" value="ABC_transporter-like_CS"/>
</dbReference>
<dbReference type="PROSITE" id="PS50893">
    <property type="entry name" value="ABC_TRANSPORTER_2"/>
    <property type="match status" value="1"/>
</dbReference>
<keyword evidence="2 7" id="KW-0812">Transmembrane</keyword>
<dbReference type="PANTHER" id="PTHR43038">
    <property type="entry name" value="ATP-BINDING CASSETTE, SUB-FAMILY H, MEMBER 1"/>
    <property type="match status" value="1"/>
</dbReference>
<evidence type="ECO:0000256" key="7">
    <source>
        <dbReference type="RuleBase" id="RU361157"/>
    </source>
</evidence>
<keyword evidence="6 7" id="KW-0472">Membrane</keyword>
<keyword evidence="4" id="KW-0067">ATP-binding</keyword>
<feature type="transmembrane region" description="Helical" evidence="7">
    <location>
        <begin position="397"/>
        <end position="417"/>
    </location>
</feature>